<sequence length="113" mass="12783">MPSGLIGSSARFGLHLFSAQWWIDRYNVRDRAQVQDFVRFQVLTLIGLVGGSSLITWWIDRYLGNSNTTREANNLFVVWLLTAVFLGIAIACWTSLPQATAIIEARQQVRTLL</sequence>
<gene>
    <name evidence="1" type="ORF">BH720_027470</name>
</gene>
<protein>
    <submittedName>
        <fullName evidence="1">Uncharacterized protein</fullName>
    </submittedName>
</protein>
<organism evidence="1 2">
    <name type="scientific">Desertifilum tharense IPPAS B-1220</name>
    <dbReference type="NCBI Taxonomy" id="1781255"/>
    <lineage>
        <taxon>Bacteria</taxon>
        <taxon>Bacillati</taxon>
        <taxon>Cyanobacteriota</taxon>
        <taxon>Cyanophyceae</taxon>
        <taxon>Desertifilales</taxon>
        <taxon>Desertifilaceae</taxon>
        <taxon>Desertifilum</taxon>
    </lineage>
</organism>
<reference evidence="1 2" key="1">
    <citation type="journal article" date="2016" name="Genome Announc.">
        <title>Draft Genome Sequence of the Thermotolerant Cyanobacterium Desertifilum sp. IPPAS B-1220.</title>
        <authorList>
            <person name="Mironov K.S."/>
            <person name="Sinetova M.A."/>
            <person name="Bolatkhan K."/>
            <person name="Zayadan B.K."/>
            <person name="Ustinova V.V."/>
            <person name="Kupriyanova E.V."/>
            <person name="Skrypnik A.N."/>
            <person name="Gogoleva N.E."/>
            <person name="Gogolev Y.V."/>
            <person name="Los D.A."/>
        </authorList>
    </citation>
    <scope>NUCLEOTIDE SEQUENCE [LARGE SCALE GENOMIC DNA]</scope>
    <source>
        <strain evidence="1 2">IPPAS B-1220</strain>
    </source>
</reference>
<keyword evidence="2" id="KW-1185">Reference proteome</keyword>
<dbReference type="EMBL" id="CP182909">
    <property type="protein sequence ID" value="XPM63124.1"/>
    <property type="molecule type" value="Genomic_DNA"/>
</dbReference>
<evidence type="ECO:0000313" key="1">
    <source>
        <dbReference type="EMBL" id="XPM63124.1"/>
    </source>
</evidence>
<evidence type="ECO:0000313" key="2">
    <source>
        <dbReference type="Proteomes" id="UP000095472"/>
    </source>
</evidence>
<name>A0ACD5GRA9_9CYAN</name>
<dbReference type="Proteomes" id="UP000095472">
    <property type="component" value="Chromosome"/>
</dbReference>
<proteinExistence type="predicted"/>
<accession>A0ACD5GRA9</accession>